<evidence type="ECO:0000256" key="1">
    <source>
        <dbReference type="ARBA" id="ARBA00023015"/>
    </source>
</evidence>
<protein>
    <submittedName>
        <fullName evidence="6">Transcriptional regulator, TetR family</fullName>
    </submittedName>
</protein>
<evidence type="ECO:0000256" key="3">
    <source>
        <dbReference type="ARBA" id="ARBA00023163"/>
    </source>
</evidence>
<dbReference type="PANTHER" id="PTHR30055">
    <property type="entry name" value="HTH-TYPE TRANSCRIPTIONAL REGULATOR RUTR"/>
    <property type="match status" value="1"/>
</dbReference>
<dbReference type="PROSITE" id="PS50977">
    <property type="entry name" value="HTH_TETR_2"/>
    <property type="match status" value="1"/>
</dbReference>
<feature type="DNA-binding region" description="H-T-H motif" evidence="4">
    <location>
        <begin position="37"/>
        <end position="56"/>
    </location>
</feature>
<dbReference type="Pfam" id="PF16859">
    <property type="entry name" value="TetR_C_11"/>
    <property type="match status" value="1"/>
</dbReference>
<dbReference type="InterPro" id="IPR050109">
    <property type="entry name" value="HTH-type_TetR-like_transc_reg"/>
</dbReference>
<dbReference type="GO" id="GO:0003700">
    <property type="term" value="F:DNA-binding transcription factor activity"/>
    <property type="evidence" value="ECO:0007669"/>
    <property type="project" value="TreeGrafter"/>
</dbReference>
<dbReference type="EMBL" id="FOZV01000001">
    <property type="protein sequence ID" value="SFS36329.1"/>
    <property type="molecule type" value="Genomic_DNA"/>
</dbReference>
<gene>
    <name evidence="6" type="ORF">SAMN05192570_0918</name>
</gene>
<dbReference type="SUPFAM" id="SSF46689">
    <property type="entry name" value="Homeodomain-like"/>
    <property type="match status" value="1"/>
</dbReference>
<dbReference type="OrthoDB" id="7185252at2"/>
<dbReference type="RefSeq" id="WP_092307176.1">
    <property type="nucleotide sequence ID" value="NZ_FOZV01000001.1"/>
</dbReference>
<dbReference type="PRINTS" id="PR00455">
    <property type="entry name" value="HTHTETR"/>
</dbReference>
<dbReference type="InterPro" id="IPR009057">
    <property type="entry name" value="Homeodomain-like_sf"/>
</dbReference>
<reference evidence="7" key="1">
    <citation type="submission" date="2016-10" db="EMBL/GenBank/DDBJ databases">
        <authorList>
            <person name="Varghese N."/>
            <person name="Submissions S."/>
        </authorList>
    </citation>
    <scope>NUCLEOTIDE SEQUENCE [LARGE SCALE GENOMIC DNA]</scope>
    <source>
        <strain evidence="7">CGMCC 1.10683</strain>
    </source>
</reference>
<proteinExistence type="predicted"/>
<accession>A0A1I6P817</accession>
<name>A0A1I6P817_9CAUL</name>
<evidence type="ECO:0000313" key="7">
    <source>
        <dbReference type="Proteomes" id="UP000198788"/>
    </source>
</evidence>
<dbReference type="PANTHER" id="PTHR30055:SF234">
    <property type="entry name" value="HTH-TYPE TRANSCRIPTIONAL REGULATOR BETI"/>
    <property type="match status" value="1"/>
</dbReference>
<dbReference type="STRING" id="871741.SAMN05192570_0918"/>
<feature type="domain" description="HTH tetR-type" evidence="5">
    <location>
        <begin position="14"/>
        <end position="74"/>
    </location>
</feature>
<dbReference type="Proteomes" id="UP000198788">
    <property type="component" value="Unassembled WGS sequence"/>
</dbReference>
<evidence type="ECO:0000259" key="5">
    <source>
        <dbReference type="PROSITE" id="PS50977"/>
    </source>
</evidence>
<dbReference type="InterPro" id="IPR001647">
    <property type="entry name" value="HTH_TetR"/>
</dbReference>
<dbReference type="InterPro" id="IPR011075">
    <property type="entry name" value="TetR_C"/>
</dbReference>
<dbReference type="Pfam" id="PF00440">
    <property type="entry name" value="TetR_N"/>
    <property type="match status" value="1"/>
</dbReference>
<keyword evidence="2 4" id="KW-0238">DNA-binding</keyword>
<evidence type="ECO:0000256" key="2">
    <source>
        <dbReference type="ARBA" id="ARBA00023125"/>
    </source>
</evidence>
<dbReference type="InterPro" id="IPR036271">
    <property type="entry name" value="Tet_transcr_reg_TetR-rel_C_sf"/>
</dbReference>
<dbReference type="GO" id="GO:0000976">
    <property type="term" value="F:transcription cis-regulatory region binding"/>
    <property type="evidence" value="ECO:0007669"/>
    <property type="project" value="TreeGrafter"/>
</dbReference>
<dbReference type="FunFam" id="1.10.10.60:FF:000141">
    <property type="entry name" value="TetR family transcriptional regulator"/>
    <property type="match status" value="1"/>
</dbReference>
<keyword evidence="7" id="KW-1185">Reference proteome</keyword>
<organism evidence="6 7">
    <name type="scientific">Brevundimonas viscosa</name>
    <dbReference type="NCBI Taxonomy" id="871741"/>
    <lineage>
        <taxon>Bacteria</taxon>
        <taxon>Pseudomonadati</taxon>
        <taxon>Pseudomonadota</taxon>
        <taxon>Alphaproteobacteria</taxon>
        <taxon>Caulobacterales</taxon>
        <taxon>Caulobacteraceae</taxon>
        <taxon>Brevundimonas</taxon>
    </lineage>
</organism>
<dbReference type="Gene3D" id="1.10.357.10">
    <property type="entry name" value="Tetracycline Repressor, domain 2"/>
    <property type="match status" value="1"/>
</dbReference>
<keyword evidence="1" id="KW-0805">Transcription regulation</keyword>
<dbReference type="SUPFAM" id="SSF48498">
    <property type="entry name" value="Tetracyclin repressor-like, C-terminal domain"/>
    <property type="match status" value="1"/>
</dbReference>
<evidence type="ECO:0000313" key="6">
    <source>
        <dbReference type="EMBL" id="SFS36329.1"/>
    </source>
</evidence>
<dbReference type="AlphaFoldDB" id="A0A1I6P817"/>
<evidence type="ECO:0000256" key="4">
    <source>
        <dbReference type="PROSITE-ProRule" id="PRU00335"/>
    </source>
</evidence>
<sequence>MLPPGEPKWRRRAADRPKEIIAAALEVFSEHGFTRARLDDIARAAGVSKGALYLYFETKQDLFKAVVQDAIEPRLLKIRTGAGTEIPFDEAARLGVGVLVSAIQSNPRIGGVLKLIVAESRNLPELALIWHQTVITPLLSLISDIIRRGQRSGEVRSGDPELFAMGLLGPLVLGLLWRETFEPIGADPLPLETLASQHLDTVLKGMKA</sequence>
<keyword evidence="3" id="KW-0804">Transcription</keyword>